<keyword evidence="1" id="KW-0472">Membrane</keyword>
<name>A0ABW3L3Y7_9BACI</name>
<dbReference type="InterPro" id="IPR027383">
    <property type="entry name" value="Znf_put"/>
</dbReference>
<evidence type="ECO:0000256" key="1">
    <source>
        <dbReference type="SAM" id="Phobius"/>
    </source>
</evidence>
<evidence type="ECO:0000313" key="4">
    <source>
        <dbReference type="Proteomes" id="UP001596990"/>
    </source>
</evidence>
<sequence length="141" mass="15826">MKHLTETQLSAYLSETMDESEKLALEHHLEQCESCFHDYLTAMEEWDPAITLSGSFTDEVMTVIGDQVAPSQPASSKKRMWINFSAAAGLTLILTVSGLFHEMVSFADQKEFKQAPSITEKMMTQTNELLDGMKKGDDKNE</sequence>
<feature type="domain" description="Putative zinc-finger" evidence="2">
    <location>
        <begin position="7"/>
        <end position="35"/>
    </location>
</feature>
<dbReference type="RefSeq" id="WP_386063047.1">
    <property type="nucleotide sequence ID" value="NZ_JBHTKL010000006.1"/>
</dbReference>
<reference evidence="4" key="1">
    <citation type="journal article" date="2019" name="Int. J. Syst. Evol. Microbiol.">
        <title>The Global Catalogue of Microorganisms (GCM) 10K type strain sequencing project: providing services to taxonomists for standard genome sequencing and annotation.</title>
        <authorList>
            <consortium name="The Broad Institute Genomics Platform"/>
            <consortium name="The Broad Institute Genome Sequencing Center for Infectious Disease"/>
            <person name="Wu L."/>
            <person name="Ma J."/>
        </authorList>
    </citation>
    <scope>NUCLEOTIDE SEQUENCE [LARGE SCALE GENOMIC DNA]</scope>
    <source>
        <strain evidence="4">CCUG 56607</strain>
    </source>
</reference>
<evidence type="ECO:0000313" key="3">
    <source>
        <dbReference type="EMBL" id="MFD1020774.1"/>
    </source>
</evidence>
<accession>A0ABW3L3Y7</accession>
<keyword evidence="4" id="KW-1185">Reference proteome</keyword>
<protein>
    <submittedName>
        <fullName evidence="3">Zf-HC2 domain-containing protein</fullName>
    </submittedName>
</protein>
<dbReference type="EMBL" id="JBHTKL010000006">
    <property type="protein sequence ID" value="MFD1020774.1"/>
    <property type="molecule type" value="Genomic_DNA"/>
</dbReference>
<keyword evidence="1" id="KW-0812">Transmembrane</keyword>
<dbReference type="Pfam" id="PF13490">
    <property type="entry name" value="zf-HC2"/>
    <property type="match status" value="1"/>
</dbReference>
<feature type="transmembrane region" description="Helical" evidence="1">
    <location>
        <begin position="81"/>
        <end position="100"/>
    </location>
</feature>
<gene>
    <name evidence="3" type="ORF">ACFQ2J_16425</name>
</gene>
<evidence type="ECO:0000259" key="2">
    <source>
        <dbReference type="Pfam" id="PF13490"/>
    </source>
</evidence>
<keyword evidence="1" id="KW-1133">Transmembrane helix</keyword>
<comment type="caution">
    <text evidence="3">The sequence shown here is derived from an EMBL/GenBank/DDBJ whole genome shotgun (WGS) entry which is preliminary data.</text>
</comment>
<proteinExistence type="predicted"/>
<dbReference type="Proteomes" id="UP001596990">
    <property type="component" value="Unassembled WGS sequence"/>
</dbReference>
<organism evidence="3 4">
    <name type="scientific">Thalassobacillus hwangdonensis</name>
    <dbReference type="NCBI Taxonomy" id="546108"/>
    <lineage>
        <taxon>Bacteria</taxon>
        <taxon>Bacillati</taxon>
        <taxon>Bacillota</taxon>
        <taxon>Bacilli</taxon>
        <taxon>Bacillales</taxon>
        <taxon>Bacillaceae</taxon>
        <taxon>Thalassobacillus</taxon>
    </lineage>
</organism>